<gene>
    <name evidence="1" type="ORF">GCM10022214_76430</name>
</gene>
<dbReference type="EMBL" id="BAAAZG010000059">
    <property type="protein sequence ID" value="GAA4099940.1"/>
    <property type="molecule type" value="Genomic_DNA"/>
</dbReference>
<organism evidence="1 2">
    <name type="scientific">Actinomadura miaoliensis</name>
    <dbReference type="NCBI Taxonomy" id="430685"/>
    <lineage>
        <taxon>Bacteria</taxon>
        <taxon>Bacillati</taxon>
        <taxon>Actinomycetota</taxon>
        <taxon>Actinomycetes</taxon>
        <taxon>Streptosporangiales</taxon>
        <taxon>Thermomonosporaceae</taxon>
        <taxon>Actinomadura</taxon>
    </lineage>
</organism>
<comment type="caution">
    <text evidence="1">The sequence shown here is derived from an EMBL/GenBank/DDBJ whole genome shotgun (WGS) entry which is preliminary data.</text>
</comment>
<accession>A0ABP7WYB5</accession>
<protein>
    <recommendedName>
        <fullName evidence="3">Immunity protein 35 domain-containing protein</fullName>
    </recommendedName>
</protein>
<evidence type="ECO:0000313" key="2">
    <source>
        <dbReference type="Proteomes" id="UP001500683"/>
    </source>
</evidence>
<reference evidence="2" key="1">
    <citation type="journal article" date="2019" name="Int. J. Syst. Evol. Microbiol.">
        <title>The Global Catalogue of Microorganisms (GCM) 10K type strain sequencing project: providing services to taxonomists for standard genome sequencing and annotation.</title>
        <authorList>
            <consortium name="The Broad Institute Genomics Platform"/>
            <consortium name="The Broad Institute Genome Sequencing Center for Infectious Disease"/>
            <person name="Wu L."/>
            <person name="Ma J."/>
        </authorList>
    </citation>
    <scope>NUCLEOTIDE SEQUENCE [LARGE SCALE GENOMIC DNA]</scope>
    <source>
        <strain evidence="2">JCM 16702</strain>
    </source>
</reference>
<evidence type="ECO:0008006" key="3">
    <source>
        <dbReference type="Google" id="ProtNLM"/>
    </source>
</evidence>
<keyword evidence="2" id="KW-1185">Reference proteome</keyword>
<name>A0ABP7WYB5_9ACTN</name>
<proteinExistence type="predicted"/>
<dbReference type="InterPro" id="IPR045592">
    <property type="entry name" value="DUF6461"/>
</dbReference>
<dbReference type="Pfam" id="PF20062">
    <property type="entry name" value="DUF6461"/>
    <property type="match status" value="1"/>
</dbReference>
<sequence>MAGDNFFELGYWLVFAQGLEPVELLARLGCDLVSEEPLSWRDGGLIETEDEDVNAQAVRVGRVEEWAFAVAWYGSIIVDAPTAVRAVSAGTVAVSLERNVNAASWWVVAMDSEVACEFTSPDFHVRSGQVPDMLVDDMMSHGLLHVDGTAPIQHGISLPDIDTRVLRMFEGRFGLALPRELITRGELLTGLLIDD</sequence>
<dbReference type="Proteomes" id="UP001500683">
    <property type="component" value="Unassembled WGS sequence"/>
</dbReference>
<evidence type="ECO:0000313" key="1">
    <source>
        <dbReference type="EMBL" id="GAA4099940.1"/>
    </source>
</evidence>